<keyword evidence="3" id="KW-1185">Reference proteome</keyword>
<dbReference type="RefSeq" id="WP_085030932.1">
    <property type="nucleotide sequence ID" value="NZ_CP020772.1"/>
</dbReference>
<sequence>MNEKEKLEEKIEVLRLRMYELYDQNLSEEELLQVSRDLDELLNKLRRLTRGCYSQ</sequence>
<evidence type="ECO:0000313" key="2">
    <source>
        <dbReference type="EMBL" id="ARI78473.1"/>
    </source>
</evidence>
<keyword evidence="1" id="KW-0175">Coiled coil</keyword>
<dbReference type="SUPFAM" id="SSF140500">
    <property type="entry name" value="BAS1536-like"/>
    <property type="match status" value="1"/>
</dbReference>
<organism evidence="2 3">
    <name type="scientific">Halobacillus mangrovi</name>
    <dbReference type="NCBI Taxonomy" id="402384"/>
    <lineage>
        <taxon>Bacteria</taxon>
        <taxon>Bacillati</taxon>
        <taxon>Bacillota</taxon>
        <taxon>Bacilli</taxon>
        <taxon>Bacillales</taxon>
        <taxon>Bacillaceae</taxon>
        <taxon>Halobacillus</taxon>
    </lineage>
</organism>
<proteinExistence type="predicted"/>
<dbReference type="GO" id="GO:0043937">
    <property type="term" value="P:regulation of sporulation"/>
    <property type="evidence" value="ECO:0007669"/>
    <property type="project" value="InterPro"/>
</dbReference>
<dbReference type="InterPro" id="IPR036638">
    <property type="entry name" value="HLH_DNA-bd_sf"/>
</dbReference>
<dbReference type="EMBL" id="CP020772">
    <property type="protein sequence ID" value="ARI78473.1"/>
    <property type="molecule type" value="Genomic_DNA"/>
</dbReference>
<evidence type="ECO:0000313" key="3">
    <source>
        <dbReference type="Proteomes" id="UP000192527"/>
    </source>
</evidence>
<dbReference type="Gene3D" id="4.10.280.10">
    <property type="entry name" value="Helix-loop-helix DNA-binding domain"/>
    <property type="match status" value="1"/>
</dbReference>
<evidence type="ECO:0008006" key="4">
    <source>
        <dbReference type="Google" id="ProtNLM"/>
    </source>
</evidence>
<feature type="coiled-coil region" evidence="1">
    <location>
        <begin position="4"/>
        <end position="51"/>
    </location>
</feature>
<reference evidence="2 3" key="1">
    <citation type="submission" date="2017-04" db="EMBL/GenBank/DDBJ databases">
        <title>The whole genome sequencing and assembly of Halobacillus mangrovi strain.</title>
        <authorList>
            <person name="Lee S.-J."/>
            <person name="Park M.-K."/>
            <person name="Kim J.-Y."/>
            <person name="Lee Y.-J."/>
            <person name="Yi H."/>
            <person name="Bahn Y.-S."/>
            <person name="Kim J.F."/>
            <person name="Lee D.-W."/>
        </authorList>
    </citation>
    <scope>NUCLEOTIDE SEQUENCE [LARGE SCALE GENOMIC DNA]</scope>
    <source>
        <strain evidence="2 3">KTB 131</strain>
    </source>
</reference>
<protein>
    <recommendedName>
        <fullName evidence="4">Spo0E family sporulation regulatory protein-aspartic acid phosphatase</fullName>
    </recommendedName>
</protein>
<dbReference type="STRING" id="402384.HM131_17235"/>
<dbReference type="KEGG" id="hmn:HM131_17235"/>
<dbReference type="OrthoDB" id="2973540at2"/>
<dbReference type="GO" id="GO:0046983">
    <property type="term" value="F:protein dimerization activity"/>
    <property type="evidence" value="ECO:0007669"/>
    <property type="project" value="InterPro"/>
</dbReference>
<dbReference type="Proteomes" id="UP000192527">
    <property type="component" value="Chromosome"/>
</dbReference>
<gene>
    <name evidence="2" type="ORF">HM131_17235</name>
</gene>
<dbReference type="Pfam" id="PF09388">
    <property type="entry name" value="SpoOE-like"/>
    <property type="match status" value="1"/>
</dbReference>
<accession>A0A1W5ZYW1</accession>
<evidence type="ECO:0000256" key="1">
    <source>
        <dbReference type="SAM" id="Coils"/>
    </source>
</evidence>
<dbReference type="InterPro" id="IPR037208">
    <property type="entry name" value="Spo0E-like_sf"/>
</dbReference>
<dbReference type="InterPro" id="IPR018540">
    <property type="entry name" value="Spo0E-like"/>
</dbReference>
<name>A0A1W5ZYW1_9BACI</name>
<dbReference type="AlphaFoldDB" id="A0A1W5ZYW1"/>